<dbReference type="AlphaFoldDB" id="A0A8F6YDZ2"/>
<gene>
    <name evidence="2" type="ORF">KYE46_07420</name>
</gene>
<dbReference type="Proteomes" id="UP000825009">
    <property type="component" value="Chromosome"/>
</dbReference>
<evidence type="ECO:0000259" key="1">
    <source>
        <dbReference type="Pfam" id="PF00857"/>
    </source>
</evidence>
<feature type="domain" description="Isochorismatase-like" evidence="1">
    <location>
        <begin position="3"/>
        <end position="152"/>
    </location>
</feature>
<name>A0A8F6YDZ2_9RHOB</name>
<dbReference type="RefSeq" id="WP_219004597.1">
    <property type="nucleotide sequence ID" value="NZ_CP079194.1"/>
</dbReference>
<proteinExistence type="predicted"/>
<dbReference type="GO" id="GO:0016787">
    <property type="term" value="F:hydrolase activity"/>
    <property type="evidence" value="ECO:0007669"/>
    <property type="project" value="UniProtKB-KW"/>
</dbReference>
<evidence type="ECO:0000313" key="2">
    <source>
        <dbReference type="EMBL" id="QXT41035.1"/>
    </source>
</evidence>
<sequence>MASALLLIDIQQGFDSPYWGARNNPDAEDNAARLLAAWRRASAPVVHVRHLSTTPGSPLVGEGAEIQPKVAPLDGEPVFEKSVNSAFIGTDLEQHLTHSSIADLVICGLTTPHCISTTTRMAANLGFGVRLAHDACAAFATNADTTWAEGMAPLSPQVIHDTAISQLHGEFARAMSTEAILSEGP</sequence>
<accession>A0A8F6YDZ2</accession>
<keyword evidence="3" id="KW-1185">Reference proteome</keyword>
<evidence type="ECO:0000313" key="3">
    <source>
        <dbReference type="Proteomes" id="UP000825009"/>
    </source>
</evidence>
<protein>
    <submittedName>
        <fullName evidence="2">Cysteine hydrolase</fullName>
    </submittedName>
</protein>
<organism evidence="2 3">
    <name type="scientific">Gymnodinialimonas ceratoperidinii</name>
    <dbReference type="NCBI Taxonomy" id="2856823"/>
    <lineage>
        <taxon>Bacteria</taxon>
        <taxon>Pseudomonadati</taxon>
        <taxon>Pseudomonadota</taxon>
        <taxon>Alphaproteobacteria</taxon>
        <taxon>Rhodobacterales</taxon>
        <taxon>Paracoccaceae</taxon>
        <taxon>Gymnodinialimonas</taxon>
    </lineage>
</organism>
<keyword evidence="2" id="KW-0378">Hydrolase</keyword>
<dbReference type="KEGG" id="gce:KYE46_07420"/>
<dbReference type="EMBL" id="CP079194">
    <property type="protein sequence ID" value="QXT41035.1"/>
    <property type="molecule type" value="Genomic_DNA"/>
</dbReference>
<dbReference type="Pfam" id="PF00857">
    <property type="entry name" value="Isochorismatase"/>
    <property type="match status" value="1"/>
</dbReference>
<dbReference type="PANTHER" id="PTHR43540:SF1">
    <property type="entry name" value="ISOCHORISMATASE HYDROLASE"/>
    <property type="match status" value="1"/>
</dbReference>
<dbReference type="CDD" id="cd01014">
    <property type="entry name" value="nicotinamidase_related"/>
    <property type="match status" value="1"/>
</dbReference>
<dbReference type="InterPro" id="IPR050272">
    <property type="entry name" value="Isochorismatase-like_hydrls"/>
</dbReference>
<dbReference type="InterPro" id="IPR000868">
    <property type="entry name" value="Isochorismatase-like_dom"/>
</dbReference>
<dbReference type="PANTHER" id="PTHR43540">
    <property type="entry name" value="PEROXYUREIDOACRYLATE/UREIDOACRYLATE AMIDOHYDROLASE-RELATED"/>
    <property type="match status" value="1"/>
</dbReference>
<reference evidence="2 3" key="1">
    <citation type="submission" date="2021-07" db="EMBL/GenBank/DDBJ databases">
        <title>A novel Jannaschia species isolated from marine dinoflagellate Ceratoperidinium margalefii.</title>
        <authorList>
            <person name="Jiang Y."/>
            <person name="Li Z."/>
        </authorList>
    </citation>
    <scope>NUCLEOTIDE SEQUENCE [LARGE SCALE GENOMIC DNA]</scope>
    <source>
        <strain evidence="2 3">J12C1-MA-4</strain>
    </source>
</reference>